<evidence type="ECO:0000313" key="4">
    <source>
        <dbReference type="EMBL" id="OCB91803.1"/>
    </source>
</evidence>
<dbReference type="Proteomes" id="UP000757232">
    <property type="component" value="Unassembled WGS sequence"/>
</dbReference>
<dbReference type="GO" id="GO:0004674">
    <property type="term" value="F:protein serine/threonine kinase activity"/>
    <property type="evidence" value="ECO:0007669"/>
    <property type="project" value="TreeGrafter"/>
</dbReference>
<dbReference type="SUPFAM" id="SSF56112">
    <property type="entry name" value="Protein kinase-like (PK-like)"/>
    <property type="match status" value="1"/>
</dbReference>
<protein>
    <recommendedName>
        <fullName evidence="3">Protein kinase domain-containing protein</fullName>
    </recommendedName>
</protein>
<dbReference type="InterPro" id="IPR000719">
    <property type="entry name" value="Prot_kinase_dom"/>
</dbReference>
<dbReference type="InterPro" id="IPR011009">
    <property type="entry name" value="Kinase-like_dom_sf"/>
</dbReference>
<dbReference type="PROSITE" id="PS50011">
    <property type="entry name" value="PROTEIN_KINASE_DOM"/>
    <property type="match status" value="1"/>
</dbReference>
<dbReference type="PANTHER" id="PTHR24346">
    <property type="entry name" value="MAP/MICROTUBULE AFFINITY-REGULATING KINASE"/>
    <property type="match status" value="1"/>
</dbReference>
<dbReference type="GO" id="GO:0005524">
    <property type="term" value="F:ATP binding"/>
    <property type="evidence" value="ECO:0007669"/>
    <property type="project" value="UniProtKB-KW"/>
</dbReference>
<dbReference type="Gene3D" id="1.10.510.10">
    <property type="entry name" value="Transferase(Phosphotransferase) domain 1"/>
    <property type="match status" value="1"/>
</dbReference>
<organism evidence="4 5">
    <name type="scientific">Sanghuangporus baumii</name>
    <name type="common">Phellinus baumii</name>
    <dbReference type="NCBI Taxonomy" id="108892"/>
    <lineage>
        <taxon>Eukaryota</taxon>
        <taxon>Fungi</taxon>
        <taxon>Dikarya</taxon>
        <taxon>Basidiomycota</taxon>
        <taxon>Agaricomycotina</taxon>
        <taxon>Agaricomycetes</taxon>
        <taxon>Hymenochaetales</taxon>
        <taxon>Hymenochaetaceae</taxon>
        <taxon>Sanghuangporus</taxon>
    </lineage>
</organism>
<keyword evidence="5" id="KW-1185">Reference proteome</keyword>
<evidence type="ECO:0000259" key="3">
    <source>
        <dbReference type="PROSITE" id="PS50011"/>
    </source>
</evidence>
<dbReference type="GO" id="GO:0005737">
    <property type="term" value="C:cytoplasm"/>
    <property type="evidence" value="ECO:0007669"/>
    <property type="project" value="TreeGrafter"/>
</dbReference>
<evidence type="ECO:0000313" key="5">
    <source>
        <dbReference type="Proteomes" id="UP000757232"/>
    </source>
</evidence>
<name>A0A9Q5NBM5_SANBA</name>
<dbReference type="CDD" id="cd00180">
    <property type="entry name" value="PKc"/>
    <property type="match status" value="1"/>
</dbReference>
<accession>A0A9Q5NBM5</accession>
<gene>
    <name evidence="4" type="ORF">A7U60_g916</name>
</gene>
<comment type="caution">
    <text evidence="4">The sequence shown here is derived from an EMBL/GenBank/DDBJ whole genome shotgun (WGS) entry which is preliminary data.</text>
</comment>
<evidence type="ECO:0000256" key="1">
    <source>
        <dbReference type="ARBA" id="ARBA00022741"/>
    </source>
</evidence>
<feature type="domain" description="Protein kinase" evidence="3">
    <location>
        <begin position="1"/>
        <end position="373"/>
    </location>
</feature>
<sequence length="373" mass="43477">MGIVDPGIDNEQNYERREPFMLLANERWWRNHYDVFIQHGYELRPRYHPDWTPSWAGTKKLPFCCEDGLTNKHPKTMDAKRISDGRRIKMKKLAKGSKELEIARFLTSEEMSKDPRNHCVPILDVFSEEDSHLEFMVMPLLIRHSQPSFSTVHEALDFVKQLLEGLAFMHENGVAHRDCAANNIMMDGDPLYPKGFHPCLPTLDAKGKRARPRRRRDTRGVKYYFTDFGISSRFESAEEVRLVTGQDGLDREVPELRQFEPYDPFPVDVFILGNLFRKELTDMCENMGFLDPLVERMTQQNPCERPTAEEALHLFDSLVQEQSPRSLRWSLVYYDGTRIDGFVWSTESYVNEAFVLFKSFLSFLKRKPLGGPV</sequence>
<dbReference type="GO" id="GO:0035556">
    <property type="term" value="P:intracellular signal transduction"/>
    <property type="evidence" value="ECO:0007669"/>
    <property type="project" value="TreeGrafter"/>
</dbReference>
<dbReference type="Pfam" id="PF00069">
    <property type="entry name" value="Pkinase"/>
    <property type="match status" value="1"/>
</dbReference>
<evidence type="ECO:0000256" key="2">
    <source>
        <dbReference type="ARBA" id="ARBA00022840"/>
    </source>
</evidence>
<reference evidence="4" key="1">
    <citation type="submission" date="2016-06" db="EMBL/GenBank/DDBJ databases">
        <title>Draft Genome sequence of the fungus Inonotus baumii.</title>
        <authorList>
            <person name="Zhu H."/>
            <person name="Lin W."/>
        </authorList>
    </citation>
    <scope>NUCLEOTIDE SEQUENCE</scope>
    <source>
        <strain evidence="4">821</strain>
    </source>
</reference>
<dbReference type="PANTHER" id="PTHR24346:SF75">
    <property type="entry name" value="AURORA KINASE"/>
    <property type="match status" value="1"/>
</dbReference>
<dbReference type="EMBL" id="LNZH02000062">
    <property type="protein sequence ID" value="OCB91803.1"/>
    <property type="molecule type" value="Genomic_DNA"/>
</dbReference>
<keyword evidence="2" id="KW-0067">ATP-binding</keyword>
<dbReference type="SMART" id="SM00220">
    <property type="entry name" value="S_TKc"/>
    <property type="match status" value="1"/>
</dbReference>
<dbReference type="OrthoDB" id="5987198at2759"/>
<proteinExistence type="predicted"/>
<dbReference type="AlphaFoldDB" id="A0A9Q5NBM5"/>
<keyword evidence="1" id="KW-0547">Nucleotide-binding</keyword>